<name>A0A2M8ETJ8_9BACT</name>
<gene>
    <name evidence="1" type="ORF">CO054_00070</name>
</gene>
<evidence type="ECO:0008006" key="3">
    <source>
        <dbReference type="Google" id="ProtNLM"/>
    </source>
</evidence>
<dbReference type="Proteomes" id="UP000229816">
    <property type="component" value="Unassembled WGS sequence"/>
</dbReference>
<accession>A0A2M8ETJ8</accession>
<organism evidence="1 2">
    <name type="scientific">Candidatus Shapirobacteria bacterium CG_4_9_14_0_2_um_filter_39_11</name>
    <dbReference type="NCBI Taxonomy" id="1974478"/>
    <lineage>
        <taxon>Bacteria</taxon>
        <taxon>Candidatus Shapironibacteriota</taxon>
    </lineage>
</organism>
<sequence length="364" mass="41285">MSFTEFLPDHIIRMTDNIGIMEHCIFATPDPTEGYCTDDNARALLVALRINGREQKKIQKLLPVFLKFLIGARTPKGFHQDLNSDLTWKNDDGTGEGFGRAMAALGEAAISAPTDDQKLTSAFVFDQQIPLVSKVDQPRALAQVIIGISHRVKFETTYSNLVPLLIMRKKLKGDIPEKLPLDLKREMARLADKLIINYQKSSTESWKWYEDVLSYNNGRIPLSLFYAYQTIGDKKYLRIAKESLDFLLKQTYDTTKDCFSFPGYRGWFPKNGKKAVFGQQPIEAGSTVEACSLAYEITRKKDYRDFAMKAFEWYTGRNILKISLLDQETKGVRDGLEPWGVNPNEGAESILSYALAYFALNGKK</sequence>
<protein>
    <recommendedName>
        <fullName evidence="3">Glycosyltransferase</fullName>
    </recommendedName>
</protein>
<reference evidence="2" key="1">
    <citation type="submission" date="2017-09" db="EMBL/GenBank/DDBJ databases">
        <title>Depth-based differentiation of microbial function through sediment-hosted aquifers and enrichment of novel symbionts in the deep terrestrial subsurface.</title>
        <authorList>
            <person name="Probst A.J."/>
            <person name="Ladd B."/>
            <person name="Jarett J.K."/>
            <person name="Geller-Mcgrath D.E."/>
            <person name="Sieber C.M.K."/>
            <person name="Emerson J.B."/>
            <person name="Anantharaman K."/>
            <person name="Thomas B.C."/>
            <person name="Malmstrom R."/>
            <person name="Stieglmeier M."/>
            <person name="Klingl A."/>
            <person name="Woyke T."/>
            <person name="Ryan C.M."/>
            <person name="Banfield J.F."/>
        </authorList>
    </citation>
    <scope>NUCLEOTIDE SEQUENCE [LARGE SCALE GENOMIC DNA]</scope>
</reference>
<evidence type="ECO:0000313" key="2">
    <source>
        <dbReference type="Proteomes" id="UP000229816"/>
    </source>
</evidence>
<proteinExistence type="predicted"/>
<comment type="caution">
    <text evidence="1">The sequence shown here is derived from an EMBL/GenBank/DDBJ whole genome shotgun (WGS) entry which is preliminary data.</text>
</comment>
<dbReference type="AlphaFoldDB" id="A0A2M8ETJ8"/>
<evidence type="ECO:0000313" key="1">
    <source>
        <dbReference type="EMBL" id="PJC28445.1"/>
    </source>
</evidence>
<dbReference type="EMBL" id="PFSF01000003">
    <property type="protein sequence ID" value="PJC28445.1"/>
    <property type="molecule type" value="Genomic_DNA"/>
</dbReference>
<dbReference type="SUPFAM" id="SSF48208">
    <property type="entry name" value="Six-hairpin glycosidases"/>
    <property type="match status" value="1"/>
</dbReference>
<dbReference type="GO" id="GO:0005975">
    <property type="term" value="P:carbohydrate metabolic process"/>
    <property type="evidence" value="ECO:0007669"/>
    <property type="project" value="InterPro"/>
</dbReference>
<dbReference type="InterPro" id="IPR008928">
    <property type="entry name" value="6-hairpin_glycosidase_sf"/>
</dbReference>
<dbReference type="Gene3D" id="1.50.10.20">
    <property type="match status" value="1"/>
</dbReference>